<feature type="transmembrane region" description="Helical" evidence="1">
    <location>
        <begin position="112"/>
        <end position="132"/>
    </location>
</feature>
<evidence type="ECO:0000256" key="1">
    <source>
        <dbReference type="SAM" id="Phobius"/>
    </source>
</evidence>
<feature type="transmembrane region" description="Helical" evidence="1">
    <location>
        <begin position="12"/>
        <end position="29"/>
    </location>
</feature>
<accession>A0A7W8M4I0</accession>
<feature type="transmembrane region" description="Helical" evidence="1">
    <location>
        <begin position="58"/>
        <end position="78"/>
    </location>
</feature>
<reference evidence="2 3" key="1">
    <citation type="submission" date="2020-08" db="EMBL/GenBank/DDBJ databases">
        <title>Genomic Encyclopedia of Type Strains, Phase IV (KMG-IV): sequencing the most valuable type-strain genomes for metagenomic binning, comparative biology and taxonomic classification.</title>
        <authorList>
            <person name="Goeker M."/>
        </authorList>
    </citation>
    <scope>NUCLEOTIDE SEQUENCE [LARGE SCALE GENOMIC DNA]</scope>
    <source>
        <strain evidence="2 3">DSM 106146</strain>
    </source>
</reference>
<feature type="transmembrane region" description="Helical" evidence="1">
    <location>
        <begin position="194"/>
        <end position="213"/>
    </location>
</feature>
<evidence type="ECO:0000313" key="2">
    <source>
        <dbReference type="EMBL" id="MBB5263995.1"/>
    </source>
</evidence>
<keyword evidence="1" id="KW-1133">Transmembrane helix</keyword>
<dbReference type="AlphaFoldDB" id="A0A7W8M4I0"/>
<protein>
    <submittedName>
        <fullName evidence="2">Uncharacterized membrane protein YoaK (UPF0700 family)</fullName>
    </submittedName>
</protein>
<dbReference type="PANTHER" id="PTHR37314">
    <property type="entry name" value="SLR0142 PROTEIN"/>
    <property type="match status" value="1"/>
</dbReference>
<dbReference type="InterPro" id="IPR010699">
    <property type="entry name" value="DUF1275"/>
</dbReference>
<sequence>MNWLKKENDTALHYNMCLVGGFLGAYAMFLRGGNFGSAQTGNLIEAVMEGLGGQWQELLIRVGGLAIYICAIVASFLLGKSLSKGKMRRLCFFVEAVGILAAAILPEKMNDILALYPVFFITAFQWGVFSGAKGYNSATIFSTNNIKQTVLGWTEYFRTKDLKQREKAVFYTLTLTFFHTGVAAGFLATTAIGAPAALCCLAPLGSAAVITVMGEEPKRAVIREKAVS</sequence>
<name>A0A7W8M4I0_9FIRM</name>
<organism evidence="2 3">
    <name type="scientific">Catenibacillus scindens</name>
    <dbReference type="NCBI Taxonomy" id="673271"/>
    <lineage>
        <taxon>Bacteria</taxon>
        <taxon>Bacillati</taxon>
        <taxon>Bacillota</taxon>
        <taxon>Clostridia</taxon>
        <taxon>Lachnospirales</taxon>
        <taxon>Lachnospiraceae</taxon>
        <taxon>Catenibacillus</taxon>
    </lineage>
</organism>
<proteinExistence type="predicted"/>
<dbReference type="Proteomes" id="UP000543642">
    <property type="component" value="Unassembled WGS sequence"/>
</dbReference>
<keyword evidence="1" id="KW-0812">Transmembrane</keyword>
<evidence type="ECO:0000313" key="3">
    <source>
        <dbReference type="Proteomes" id="UP000543642"/>
    </source>
</evidence>
<dbReference type="PANTHER" id="PTHR37314:SF4">
    <property type="entry name" value="UPF0700 TRANSMEMBRANE PROTEIN YOAK"/>
    <property type="match status" value="1"/>
</dbReference>
<dbReference type="RefSeq" id="WP_330599447.1">
    <property type="nucleotide sequence ID" value="NZ_JACHFW010000003.1"/>
</dbReference>
<feature type="transmembrane region" description="Helical" evidence="1">
    <location>
        <begin position="168"/>
        <end position="188"/>
    </location>
</feature>
<feature type="transmembrane region" description="Helical" evidence="1">
    <location>
        <begin position="90"/>
        <end position="106"/>
    </location>
</feature>
<keyword evidence="1" id="KW-0472">Membrane</keyword>
<dbReference type="Pfam" id="PF06912">
    <property type="entry name" value="DUF1275"/>
    <property type="match status" value="1"/>
</dbReference>
<keyword evidence="3" id="KW-1185">Reference proteome</keyword>
<dbReference type="EMBL" id="JACHFW010000003">
    <property type="protein sequence ID" value="MBB5263995.1"/>
    <property type="molecule type" value="Genomic_DNA"/>
</dbReference>
<gene>
    <name evidence="2" type="ORF">HNP82_001100</name>
</gene>
<comment type="caution">
    <text evidence="2">The sequence shown here is derived from an EMBL/GenBank/DDBJ whole genome shotgun (WGS) entry which is preliminary data.</text>
</comment>